<reference evidence="7" key="3">
    <citation type="submission" date="2025-09" db="UniProtKB">
        <authorList>
            <consortium name="Ensembl"/>
        </authorList>
    </citation>
    <scope>IDENTIFICATION</scope>
</reference>
<gene>
    <name evidence="7" type="primary">LOC116318986</name>
</gene>
<dbReference type="PROSITE" id="PS50871">
    <property type="entry name" value="C1Q"/>
    <property type="match status" value="1"/>
</dbReference>
<reference evidence="7" key="2">
    <citation type="submission" date="2025-08" db="UniProtKB">
        <authorList>
            <consortium name="Ensembl"/>
        </authorList>
    </citation>
    <scope>IDENTIFICATION</scope>
</reference>
<sequence length="274" mass="30655">MRSKMTMLFPLLLLTFLSTVRLETESDNEIIPQLTETGSQERGQANASDQQHNCVTDVNSVLREMSALLGALKVEVRYLREDNEAQAAKMRELELQKTELDKLKEQYQAQSQELISIKAKTNTTENQVETLKREREVKQVAFSASLLAAGSGTVGPFNTHTPLVFRRVVSNIGNAYNPHTGFFIAPVRGAYHFEFYIGAHGHGAHPTGAVLIKNGEHIFIAYEHQNSHFGSSANGATLLLEVGDVVFLRQWVNSRIFDNENHHSTFSGHLLFTM</sequence>
<evidence type="ECO:0000256" key="4">
    <source>
        <dbReference type="SAM" id="Coils"/>
    </source>
</evidence>
<accession>A0AAZ1XR69</accession>
<evidence type="ECO:0000256" key="1">
    <source>
        <dbReference type="ARBA" id="ARBA00004613"/>
    </source>
</evidence>
<feature type="chain" id="PRO_5044326218" description="C1q domain-containing protein" evidence="5">
    <location>
        <begin position="23"/>
        <end position="274"/>
    </location>
</feature>
<keyword evidence="4" id="KW-0175">Coiled coil</keyword>
<feature type="domain" description="C1q" evidence="6">
    <location>
        <begin position="135"/>
        <end position="274"/>
    </location>
</feature>
<evidence type="ECO:0000256" key="3">
    <source>
        <dbReference type="ARBA" id="ARBA00022729"/>
    </source>
</evidence>
<keyword evidence="8" id="KW-1185">Reference proteome</keyword>
<dbReference type="InterPro" id="IPR001073">
    <property type="entry name" value="C1q_dom"/>
</dbReference>
<evidence type="ECO:0000256" key="5">
    <source>
        <dbReference type="SAM" id="SignalP"/>
    </source>
</evidence>
<evidence type="ECO:0000313" key="8">
    <source>
        <dbReference type="Proteomes" id="UP000472276"/>
    </source>
</evidence>
<dbReference type="GeneID" id="116318986"/>
<comment type="subcellular location">
    <subcellularLocation>
        <location evidence="1">Secreted</location>
    </subcellularLocation>
</comment>
<dbReference type="PANTHER" id="PTHR22923">
    <property type="entry name" value="CEREBELLIN-RELATED"/>
    <property type="match status" value="1"/>
</dbReference>
<dbReference type="InterPro" id="IPR050822">
    <property type="entry name" value="Cerebellin_Synaptic_Org"/>
</dbReference>
<dbReference type="RefSeq" id="XP_031594044.2">
    <property type="nucleotide sequence ID" value="XM_031738184.2"/>
</dbReference>
<dbReference type="Pfam" id="PF00386">
    <property type="entry name" value="C1q"/>
    <property type="match status" value="1"/>
</dbReference>
<dbReference type="GO" id="GO:0005576">
    <property type="term" value="C:extracellular region"/>
    <property type="evidence" value="ECO:0007669"/>
    <property type="project" value="UniProtKB-SubCell"/>
</dbReference>
<dbReference type="InterPro" id="IPR008983">
    <property type="entry name" value="Tumour_necrosis_fac-like_dom"/>
</dbReference>
<evidence type="ECO:0000256" key="2">
    <source>
        <dbReference type="ARBA" id="ARBA00022525"/>
    </source>
</evidence>
<evidence type="ECO:0000259" key="6">
    <source>
        <dbReference type="PROSITE" id="PS50871"/>
    </source>
</evidence>
<dbReference type="Gene3D" id="2.60.120.40">
    <property type="match status" value="1"/>
</dbReference>
<feature type="signal peptide" evidence="5">
    <location>
        <begin position="1"/>
        <end position="22"/>
    </location>
</feature>
<protein>
    <recommendedName>
        <fullName evidence="6">C1q domain-containing protein</fullName>
    </recommendedName>
</protein>
<dbReference type="Proteomes" id="UP000472276">
    <property type="component" value="Unassembled WGS sequence"/>
</dbReference>
<name>A0AAZ1XR69_OREAU</name>
<dbReference type="PANTHER" id="PTHR22923:SF102">
    <property type="entry name" value="CEREBELLIN 13-RELATED"/>
    <property type="match status" value="1"/>
</dbReference>
<dbReference type="KEGG" id="oau:116318986"/>
<dbReference type="SUPFAM" id="SSF49842">
    <property type="entry name" value="TNF-like"/>
    <property type="match status" value="1"/>
</dbReference>
<dbReference type="SMART" id="SM00110">
    <property type="entry name" value="C1Q"/>
    <property type="match status" value="1"/>
</dbReference>
<dbReference type="AlphaFoldDB" id="A0AAZ1XR69"/>
<keyword evidence="3 5" id="KW-0732">Signal</keyword>
<dbReference type="Ensembl" id="ENSOABT00000076252.1">
    <property type="protein sequence ID" value="ENSOABP00000070134.1"/>
    <property type="gene ID" value="ENSOABG00000034282.1"/>
</dbReference>
<keyword evidence="2" id="KW-0964">Secreted</keyword>
<feature type="coiled-coil region" evidence="4">
    <location>
        <begin position="76"/>
        <end position="134"/>
    </location>
</feature>
<proteinExistence type="predicted"/>
<evidence type="ECO:0000313" key="7">
    <source>
        <dbReference type="Ensembl" id="ENSOABP00000070134.1"/>
    </source>
</evidence>
<organism evidence="7 8">
    <name type="scientific">Oreochromis aureus</name>
    <name type="common">Israeli tilapia</name>
    <name type="synonym">Chromis aureus</name>
    <dbReference type="NCBI Taxonomy" id="47969"/>
    <lineage>
        <taxon>Eukaryota</taxon>
        <taxon>Metazoa</taxon>
        <taxon>Chordata</taxon>
        <taxon>Craniata</taxon>
        <taxon>Vertebrata</taxon>
        <taxon>Euteleostomi</taxon>
        <taxon>Actinopterygii</taxon>
        <taxon>Neopterygii</taxon>
        <taxon>Teleostei</taxon>
        <taxon>Neoteleostei</taxon>
        <taxon>Acanthomorphata</taxon>
        <taxon>Ovalentaria</taxon>
        <taxon>Cichlomorphae</taxon>
        <taxon>Cichliformes</taxon>
        <taxon>Cichlidae</taxon>
        <taxon>African cichlids</taxon>
        <taxon>Pseudocrenilabrinae</taxon>
        <taxon>Oreochromini</taxon>
        <taxon>Oreochromis</taxon>
    </lineage>
</organism>
<dbReference type="PRINTS" id="PR00007">
    <property type="entry name" value="COMPLEMNTC1Q"/>
</dbReference>
<reference evidence="8" key="1">
    <citation type="submission" date="2020-03" db="EMBL/GenBank/DDBJ databases">
        <title>Evolution of repeat sequences and sex chromosomes of tilapia species revealed by chromosome-level genomes.</title>
        <authorList>
            <person name="Xu L."/>
            <person name="Tao W."/>
            <person name="Wang D."/>
            <person name="Zhou Q."/>
        </authorList>
    </citation>
    <scope>NUCLEOTIDE SEQUENCE [LARGE SCALE GENOMIC DNA]</scope>
    <source>
        <strain evidence="8">Israel</strain>
    </source>
</reference>